<dbReference type="AlphaFoldDB" id="A0A5P9NGL0"/>
<keyword evidence="2" id="KW-1185">Reference proteome</keyword>
<protein>
    <submittedName>
        <fullName evidence="1">Uncharacterized protein</fullName>
    </submittedName>
</protein>
<name>A0A5P9NGL0_9GAMM</name>
<dbReference type="Proteomes" id="UP000326287">
    <property type="component" value="Chromosome"/>
</dbReference>
<dbReference type="OrthoDB" id="229694at2"/>
<dbReference type="KEGG" id="halc:EY643_02900"/>
<reference evidence="1 2" key="1">
    <citation type="submission" date="2019-02" db="EMBL/GenBank/DDBJ databases">
        <authorList>
            <person name="Li S.-H."/>
        </authorList>
    </citation>
    <scope>NUCLEOTIDE SEQUENCE [LARGE SCALE GENOMIC DNA]</scope>
    <source>
        <strain evidence="1 2">IMCC14385</strain>
    </source>
</reference>
<dbReference type="RefSeq" id="WP_152660798.1">
    <property type="nucleotide sequence ID" value="NZ_CP036422.1"/>
</dbReference>
<proteinExistence type="predicted"/>
<dbReference type="SUPFAM" id="SSF53756">
    <property type="entry name" value="UDP-Glycosyltransferase/glycogen phosphorylase"/>
    <property type="match status" value="1"/>
</dbReference>
<organism evidence="1 2">
    <name type="scientific">Halioglobus maricola</name>
    <dbReference type="NCBI Taxonomy" id="2601894"/>
    <lineage>
        <taxon>Bacteria</taxon>
        <taxon>Pseudomonadati</taxon>
        <taxon>Pseudomonadota</taxon>
        <taxon>Gammaproteobacteria</taxon>
        <taxon>Cellvibrionales</taxon>
        <taxon>Halieaceae</taxon>
        <taxon>Halioglobus</taxon>
    </lineage>
</organism>
<sequence length="398" mass="43805">MHLLVIGCKEHEGGMLGELAEYISDLTIIYHDHLGEDVDLSEISAVLVSQEWKESTRMSIKCAQDSGLPVVYLMDGVIEWDYVWNNQSFVRPERATVLQPLLSDFLCVIGQHPARILAGLGLTEKIRLVGIPRLDASPRTSQSIASNKPSVLVTTAKTASHNVAQDIAVVEALQDLQDYFSNQAEVDVVWRVDAGLAQRLGIPASASSMEEDLHVASGVISFTSTCLLESMLMQIPTAQVDYRSCPGYVTTAWNIHSKKDIASVVQELLYPPENMMAYQSLCLEDELTNAGAATEALAAVLREACAGQLKEQSRYVVAPEFPGAAMDFRRAHPQISSFSVADGAKVQYLLDAAYRLQQKQRALLTTPPFKILRILVGLFGWLPGFRKAAKLQQDLDKM</sequence>
<evidence type="ECO:0000313" key="2">
    <source>
        <dbReference type="Proteomes" id="UP000326287"/>
    </source>
</evidence>
<gene>
    <name evidence="1" type="ORF">EY643_02900</name>
</gene>
<accession>A0A5P9NGL0</accession>
<dbReference type="EMBL" id="CP036422">
    <property type="protein sequence ID" value="QFU74686.1"/>
    <property type="molecule type" value="Genomic_DNA"/>
</dbReference>
<evidence type="ECO:0000313" key="1">
    <source>
        <dbReference type="EMBL" id="QFU74686.1"/>
    </source>
</evidence>